<dbReference type="PANTHER" id="PTHR30160:SF7">
    <property type="entry name" value="ADP-HEPTOSE--LPS HEPTOSYLTRANSFERASE 2"/>
    <property type="match status" value="1"/>
</dbReference>
<evidence type="ECO:0008006" key="5">
    <source>
        <dbReference type="Google" id="ProtNLM"/>
    </source>
</evidence>
<gene>
    <name evidence="3" type="ORF">A2W05_09525</name>
</gene>
<evidence type="ECO:0000256" key="2">
    <source>
        <dbReference type="ARBA" id="ARBA00022679"/>
    </source>
</evidence>
<dbReference type="PANTHER" id="PTHR30160">
    <property type="entry name" value="TETRAACYLDISACCHARIDE 4'-KINASE-RELATED"/>
    <property type="match status" value="1"/>
</dbReference>
<comment type="caution">
    <text evidence="3">The sequence shown here is derived from an EMBL/GenBank/DDBJ whole genome shotgun (WGS) entry which is preliminary data.</text>
</comment>
<reference evidence="3 4" key="1">
    <citation type="journal article" date="2016" name="Nat. Commun.">
        <title>Thousands of microbial genomes shed light on interconnected biogeochemical processes in an aquifer system.</title>
        <authorList>
            <person name="Anantharaman K."/>
            <person name="Brown C.T."/>
            <person name="Hug L.A."/>
            <person name="Sharon I."/>
            <person name="Castelle C.J."/>
            <person name="Probst A.J."/>
            <person name="Thomas B.C."/>
            <person name="Singh A."/>
            <person name="Wilkins M.J."/>
            <person name="Karaoz U."/>
            <person name="Brodie E.L."/>
            <person name="Williams K.H."/>
            <person name="Hubbard S.S."/>
            <person name="Banfield J.F."/>
        </authorList>
    </citation>
    <scope>NUCLEOTIDE SEQUENCE [LARGE SCALE GENOMIC DNA]</scope>
</reference>
<dbReference type="GO" id="GO:0009244">
    <property type="term" value="P:lipopolysaccharide core region biosynthetic process"/>
    <property type="evidence" value="ECO:0007669"/>
    <property type="project" value="TreeGrafter"/>
</dbReference>
<dbReference type="Proteomes" id="UP000178797">
    <property type="component" value="Unassembled WGS sequence"/>
</dbReference>
<evidence type="ECO:0000313" key="3">
    <source>
        <dbReference type="EMBL" id="OGL43507.1"/>
    </source>
</evidence>
<sequence length="435" mass="48350">MIYVLLSYLFYPFLSLITSLRRKTEIKRILVIQTAKIGDMICSTPVFREIKKKYPAVKLSVVANPITKELLSYNPYVDEIIELDTKDIRGITGKLKLIKLLYRGKYDISLSLNPSIPFTIVPLWALIAVRIALLPDFCGITLKIASGLNTHYVRHETGKLVSGTYMEMLKVMDVRTDNISKEVYKSPDADKKIEHILGDISPSPTPLPSREGKILSPLAGETFNHIPSPFVGGGKGEGELEREVNKPLLGIAVSSGNKLKELGSKKITELINTLLNNIDTRIVLIGSDADRTTADRILSSINRKDKVINTVGELSLTELPALIERLSLFMGVDTGITYMADALSVPLIDIAGPSDMSDQRPLGRNSTIIQRKDISCIPCSHTYRAPYSCGRGDRICITSVSVSEIMEAVRKLLNLSFPPRIKVRGKLQWESRKRD</sequence>
<dbReference type="GO" id="GO:0005829">
    <property type="term" value="C:cytosol"/>
    <property type="evidence" value="ECO:0007669"/>
    <property type="project" value="TreeGrafter"/>
</dbReference>
<dbReference type="Gene3D" id="3.40.50.2000">
    <property type="entry name" value="Glycogen Phosphorylase B"/>
    <property type="match status" value="2"/>
</dbReference>
<name>A0A1F7RRH9_9BACT</name>
<accession>A0A1F7RRH9</accession>
<dbReference type="Pfam" id="PF01075">
    <property type="entry name" value="Glyco_transf_9"/>
    <property type="match status" value="1"/>
</dbReference>
<evidence type="ECO:0000256" key="1">
    <source>
        <dbReference type="ARBA" id="ARBA00022676"/>
    </source>
</evidence>
<keyword evidence="1" id="KW-0328">Glycosyltransferase</keyword>
<dbReference type="GO" id="GO:0008713">
    <property type="term" value="F:ADP-heptose-lipopolysaccharide heptosyltransferase activity"/>
    <property type="evidence" value="ECO:0007669"/>
    <property type="project" value="TreeGrafter"/>
</dbReference>
<dbReference type="CDD" id="cd03789">
    <property type="entry name" value="GT9_LPS_heptosyltransferase"/>
    <property type="match status" value="1"/>
</dbReference>
<dbReference type="EMBL" id="MGDE01000224">
    <property type="protein sequence ID" value="OGL43507.1"/>
    <property type="molecule type" value="Genomic_DNA"/>
</dbReference>
<protein>
    <recommendedName>
        <fullName evidence="5">Lipopolysaccharide heptosyltransferase II</fullName>
    </recommendedName>
</protein>
<dbReference type="AlphaFoldDB" id="A0A1F7RRH9"/>
<evidence type="ECO:0000313" key="4">
    <source>
        <dbReference type="Proteomes" id="UP000178797"/>
    </source>
</evidence>
<dbReference type="SUPFAM" id="SSF53756">
    <property type="entry name" value="UDP-Glycosyltransferase/glycogen phosphorylase"/>
    <property type="match status" value="1"/>
</dbReference>
<organism evidence="3 4">
    <name type="scientific">Candidatus Schekmanbacteria bacterium RBG_16_38_10</name>
    <dbReference type="NCBI Taxonomy" id="1817879"/>
    <lineage>
        <taxon>Bacteria</taxon>
        <taxon>Candidatus Schekmaniibacteriota</taxon>
    </lineage>
</organism>
<dbReference type="InterPro" id="IPR002201">
    <property type="entry name" value="Glyco_trans_9"/>
</dbReference>
<keyword evidence="2" id="KW-0808">Transferase</keyword>
<dbReference type="InterPro" id="IPR051199">
    <property type="entry name" value="LPS_LOS_Heptosyltrfase"/>
</dbReference>
<proteinExistence type="predicted"/>